<dbReference type="RefSeq" id="WP_167270509.1">
    <property type="nucleotide sequence ID" value="NZ_JAASQJ010000002.1"/>
</dbReference>
<name>A0ABX0UPH4_9BACT</name>
<feature type="chain" id="PRO_5046442863" evidence="1">
    <location>
        <begin position="20"/>
        <end position="183"/>
    </location>
</feature>
<evidence type="ECO:0000313" key="3">
    <source>
        <dbReference type="Proteomes" id="UP001179181"/>
    </source>
</evidence>
<organism evidence="2 3">
    <name type="scientific">Dyadobacter arcticus</name>
    <dbReference type="NCBI Taxonomy" id="1078754"/>
    <lineage>
        <taxon>Bacteria</taxon>
        <taxon>Pseudomonadati</taxon>
        <taxon>Bacteroidota</taxon>
        <taxon>Cytophagia</taxon>
        <taxon>Cytophagales</taxon>
        <taxon>Spirosomataceae</taxon>
        <taxon>Dyadobacter</taxon>
    </lineage>
</organism>
<evidence type="ECO:0000313" key="2">
    <source>
        <dbReference type="EMBL" id="NIJ53420.1"/>
    </source>
</evidence>
<keyword evidence="3" id="KW-1185">Reference proteome</keyword>
<dbReference type="PROSITE" id="PS51257">
    <property type="entry name" value="PROKAR_LIPOPROTEIN"/>
    <property type="match status" value="1"/>
</dbReference>
<gene>
    <name evidence="2" type="ORF">FHS68_002590</name>
</gene>
<accession>A0ABX0UPH4</accession>
<feature type="signal peptide" evidence="1">
    <location>
        <begin position="1"/>
        <end position="19"/>
    </location>
</feature>
<sequence>MNIFAKCQFAIVLFSFVFAGCKDEEVVVPKSNLTFEGKDYELANGILIDFGKFPPHEGSGQELFLSSSGVTVHETAGKIDSIYGAGHAIFFQLFTAGVGELGEGEYTFDYSQGPFKTGSFVYSYAVFNADFVKRAENIYEMIQGTVTVKKDKTDYVITFDCIEDGGKHITGFFKGPLKVYDEK</sequence>
<reference evidence="2 3" key="1">
    <citation type="submission" date="2020-03" db="EMBL/GenBank/DDBJ databases">
        <title>Genomic Encyclopedia of Type Strains, Phase IV (KMG-IV): sequencing the most valuable type-strain genomes for metagenomic binning, comparative biology and taxonomic classification.</title>
        <authorList>
            <person name="Goeker M."/>
        </authorList>
    </citation>
    <scope>NUCLEOTIDE SEQUENCE [LARGE SCALE GENOMIC DNA]</scope>
    <source>
        <strain evidence="2 3">DSM 102865</strain>
    </source>
</reference>
<comment type="caution">
    <text evidence="2">The sequence shown here is derived from an EMBL/GenBank/DDBJ whole genome shotgun (WGS) entry which is preliminary data.</text>
</comment>
<dbReference type="Proteomes" id="UP001179181">
    <property type="component" value="Unassembled WGS sequence"/>
</dbReference>
<evidence type="ECO:0000256" key="1">
    <source>
        <dbReference type="SAM" id="SignalP"/>
    </source>
</evidence>
<keyword evidence="1" id="KW-0732">Signal</keyword>
<protein>
    <submittedName>
        <fullName evidence="2">Uncharacterized protein</fullName>
    </submittedName>
</protein>
<dbReference type="EMBL" id="JAASQJ010000002">
    <property type="protein sequence ID" value="NIJ53420.1"/>
    <property type="molecule type" value="Genomic_DNA"/>
</dbReference>
<proteinExistence type="predicted"/>